<dbReference type="GeneID" id="48924284"/>
<keyword evidence="2" id="KW-1133">Transmembrane helix</keyword>
<dbReference type="EMBL" id="CP021427">
    <property type="protein sequence ID" value="ART97980.1"/>
    <property type="molecule type" value="Genomic_DNA"/>
</dbReference>
<protein>
    <submittedName>
        <fullName evidence="7">Cell division protein FtsL</fullName>
    </submittedName>
    <submittedName>
        <fullName evidence="3">Septation inhibitor protein</fullName>
    </submittedName>
    <submittedName>
        <fullName evidence="4">Septum formation initiation protein</fullName>
    </submittedName>
    <submittedName>
        <fullName evidence="5">Septum formation initiator family protein</fullName>
    </submittedName>
</protein>
<dbReference type="PANTHER" id="PTHR40027">
    <property type="entry name" value="CELL DIVISION PROTEIN DIVIC"/>
    <property type="match status" value="1"/>
</dbReference>
<dbReference type="InterPro" id="IPR039076">
    <property type="entry name" value="DivIC"/>
</dbReference>
<dbReference type="EMBL" id="SRMD01000033">
    <property type="protein sequence ID" value="TQW16076.1"/>
    <property type="molecule type" value="Genomic_DNA"/>
</dbReference>
<keyword evidence="2" id="KW-0472">Membrane</keyword>
<dbReference type="PANTHER" id="PTHR40027:SF1">
    <property type="entry name" value="CELL DIVISION PROTEIN DIVIC"/>
    <property type="match status" value="1"/>
</dbReference>
<reference evidence="4 10" key="3">
    <citation type="journal article" date="2018" name="Int. J. Syst. Evol. Microbiol.">
        <title>Lactobacillus paragasseri sp. nov., a sister taxon of Lactobacillus gasseri, based on whole-genome sequence analyses.</title>
        <authorList>
            <person name="Tanizawa Y."/>
            <person name="Tada I."/>
            <person name="Kobayashi H."/>
            <person name="Endo A."/>
            <person name="Maeno S."/>
            <person name="Toyoda A."/>
            <person name="Arita M."/>
            <person name="Nakamura Y."/>
            <person name="Sakamoto M."/>
            <person name="Ohkuma M."/>
            <person name="Tohno M."/>
        </authorList>
    </citation>
    <scope>NUCLEOTIDE SEQUENCE [LARGE SCALE GENOMIC DNA]</scope>
    <source>
        <strain evidence="4 10">JCM 1025</strain>
    </source>
</reference>
<proteinExistence type="predicted"/>
<dbReference type="RefSeq" id="WP_003647843.1">
    <property type="nucleotide sequence ID" value="NZ_BEXJ01000002.1"/>
</dbReference>
<evidence type="ECO:0000313" key="6">
    <source>
        <dbReference type="EMBL" id="PKZ90740.1"/>
    </source>
</evidence>
<gene>
    <name evidence="7" type="primary">ftsL_1</name>
    <name evidence="3" type="ORF">CCE30_03175</name>
    <name evidence="6" type="ORF">CYJ86_06425</name>
    <name evidence="5" type="ORF">F8244_06205</name>
    <name evidence="7" type="ORF">FIPPAONL_00198</name>
    <name evidence="4" type="ORF">LJCM1025_13150</name>
</gene>
<reference evidence="6 9" key="2">
    <citation type="submission" date="2017-12" db="EMBL/GenBank/DDBJ databases">
        <title>Phylogenetic diversity of female urinary microbiome.</title>
        <authorList>
            <person name="Thomas-White K."/>
            <person name="Wolfe A.J."/>
        </authorList>
    </citation>
    <scope>NUCLEOTIDE SEQUENCE [LARGE SCALE GENOMIC DNA]</scope>
    <source>
        <strain evidence="6 9">UMB0099</strain>
    </source>
</reference>
<sequence>MQRGPRLYNALSDEERLARLRRKAARKEKEVHRVRRNRIVACFAIAILIFGLQLIMVHVQTGRINSQIQTNKTELNQVNKTNKKLKAQVADLKDPDYVAKVIRYKFYYSKSGESIYTLPDKEEDY</sequence>
<dbReference type="Proteomes" id="UP000460112">
    <property type="component" value="Unassembled WGS sequence"/>
</dbReference>
<dbReference type="EMBL" id="WBOA01000002">
    <property type="protein sequence ID" value="KAB1950552.1"/>
    <property type="molecule type" value="Genomic_DNA"/>
</dbReference>
<keyword evidence="2" id="KW-0812">Transmembrane</keyword>
<evidence type="ECO:0000313" key="8">
    <source>
        <dbReference type="Proteomes" id="UP000195798"/>
    </source>
</evidence>
<evidence type="ECO:0000256" key="1">
    <source>
        <dbReference type="SAM" id="Coils"/>
    </source>
</evidence>
<dbReference type="GO" id="GO:0051301">
    <property type="term" value="P:cell division"/>
    <property type="evidence" value="ECO:0007669"/>
    <property type="project" value="UniProtKB-KW"/>
</dbReference>
<reference evidence="7 11" key="4">
    <citation type="submission" date="2019-04" db="EMBL/GenBank/DDBJ databases">
        <title>Lactobacillus gasseri 7171 assembly.</title>
        <authorList>
            <person name="Joris B.R."/>
            <person name="Giguere D."/>
        </authorList>
    </citation>
    <scope>NUCLEOTIDE SEQUENCE [LARGE SCALE GENOMIC DNA]</scope>
    <source>
        <strain evidence="7 11">7171</strain>
    </source>
</reference>
<evidence type="ECO:0000313" key="10">
    <source>
        <dbReference type="Proteomes" id="UP000250668"/>
    </source>
</evidence>
<dbReference type="Pfam" id="PF04977">
    <property type="entry name" value="DivIC"/>
    <property type="match status" value="1"/>
</dbReference>
<evidence type="ECO:0000256" key="2">
    <source>
        <dbReference type="SAM" id="Phobius"/>
    </source>
</evidence>
<keyword evidence="11" id="KW-1185">Reference proteome</keyword>
<evidence type="ECO:0000313" key="4">
    <source>
        <dbReference type="EMBL" id="GBA97007.1"/>
    </source>
</evidence>
<evidence type="ECO:0000313" key="11">
    <source>
        <dbReference type="Proteomes" id="UP000316012"/>
    </source>
</evidence>
<dbReference type="STRING" id="324831.LGAS_0273"/>
<dbReference type="Proteomes" id="UP000316012">
    <property type="component" value="Unassembled WGS sequence"/>
</dbReference>
<evidence type="ECO:0000313" key="9">
    <source>
        <dbReference type="Proteomes" id="UP000234740"/>
    </source>
</evidence>
<keyword evidence="7" id="KW-0131">Cell cycle</keyword>
<dbReference type="OMA" id="TREHEQK"/>
<evidence type="ECO:0000313" key="12">
    <source>
        <dbReference type="Proteomes" id="UP000460112"/>
    </source>
</evidence>
<dbReference type="Proteomes" id="UP000195798">
    <property type="component" value="Chromosome"/>
</dbReference>
<keyword evidence="1" id="KW-0175">Coiled coil</keyword>
<dbReference type="Proteomes" id="UP000250668">
    <property type="component" value="Unassembled WGS sequence"/>
</dbReference>
<accession>A0A133PDZ0</accession>
<dbReference type="InterPro" id="IPR007060">
    <property type="entry name" value="FtsL/DivIC"/>
</dbReference>
<dbReference type="Proteomes" id="UP000234740">
    <property type="component" value="Unassembled WGS sequence"/>
</dbReference>
<name>A0A133PDZ0_LACGS</name>
<dbReference type="EMBL" id="BEXJ01000002">
    <property type="protein sequence ID" value="GBA97007.1"/>
    <property type="molecule type" value="Genomic_DNA"/>
</dbReference>
<evidence type="ECO:0000313" key="7">
    <source>
        <dbReference type="EMBL" id="TQW16076.1"/>
    </source>
</evidence>
<dbReference type="eggNOG" id="COG2919">
    <property type="taxonomic scope" value="Bacteria"/>
</dbReference>
<reference evidence="3 8" key="1">
    <citation type="submission" date="2017-05" db="EMBL/GenBank/DDBJ databases">
        <authorList>
            <person name="Oh N.-S."/>
        </authorList>
    </citation>
    <scope>NUCLEOTIDE SEQUENCE [LARGE SCALE GENOMIC DNA]</scope>
    <source>
        <strain evidence="3 8">4M13</strain>
    </source>
</reference>
<feature type="transmembrane region" description="Helical" evidence="2">
    <location>
        <begin position="39"/>
        <end position="59"/>
    </location>
</feature>
<evidence type="ECO:0000313" key="3">
    <source>
        <dbReference type="EMBL" id="ART97980.1"/>
    </source>
</evidence>
<organism evidence="5 12">
    <name type="scientific">Lactobacillus gasseri</name>
    <dbReference type="NCBI Taxonomy" id="1596"/>
    <lineage>
        <taxon>Bacteria</taxon>
        <taxon>Bacillati</taxon>
        <taxon>Bacillota</taxon>
        <taxon>Bacilli</taxon>
        <taxon>Lactobacillales</taxon>
        <taxon>Lactobacillaceae</taxon>
        <taxon>Lactobacillus</taxon>
    </lineage>
</organism>
<dbReference type="OrthoDB" id="2151746at2"/>
<keyword evidence="7" id="KW-0132">Cell division</keyword>
<dbReference type="AlphaFoldDB" id="A0A133PDZ0"/>
<dbReference type="EMBL" id="PKKC01000002">
    <property type="protein sequence ID" value="PKZ90740.1"/>
    <property type="molecule type" value="Genomic_DNA"/>
</dbReference>
<evidence type="ECO:0000313" key="5">
    <source>
        <dbReference type="EMBL" id="KAB1950552.1"/>
    </source>
</evidence>
<reference evidence="5 12" key="5">
    <citation type="submission" date="2019-09" db="EMBL/GenBank/DDBJ databases">
        <title>Investigation of probiotic properties of different lactic acid bacteria.</title>
        <authorList>
            <person name="Jaomanjaka F."/>
            <person name="Blanc P."/>
        </authorList>
    </citation>
    <scope>NUCLEOTIDE SEQUENCE [LARGE SCALE GENOMIC DNA]</scope>
    <source>
        <strain evidence="5 12">BIO6369</strain>
    </source>
</reference>
<feature type="coiled-coil region" evidence="1">
    <location>
        <begin position="10"/>
        <end position="37"/>
    </location>
</feature>